<feature type="transmembrane region" description="Helical" evidence="1">
    <location>
        <begin position="267"/>
        <end position="289"/>
    </location>
</feature>
<sequence>MKLQPSRPSCVELLSDMKNFSAPELPPLTPKAYQLASFAFAGAPTPLSSRRAHGRSYMLLKYRILTEVVIPSSTRAPRSHSREGPCTSLLSSPVTAVVGGAVLRDLYSPRKGNLQHNRSRVHNEFQRTEALHLQMASKRQRTKGYGMECRISMRGTGTRLAEAGYAVYGMDYEGHGKSSGLQGYIPSFNNLVNDCSNYFSSICALTGESLPVTKKTGDHVFSGSTCKHGEIEAVVIATGVHSFFGKAAHFVDSTVVIGHFQKVLTSIGNFCICSIAIGMLLEIIVMFPIQHRSYRDGINNLLVSLIPVAISFTQFPFTSGYEAGINRSNIDGKNLIPHGALVTFVQKGLQYIELEANLASVGVCVPFCQMECYIHSSLDFSYRDFVALLCGVCMDF</sequence>
<evidence type="ECO:0000256" key="1">
    <source>
        <dbReference type="SAM" id="Phobius"/>
    </source>
</evidence>
<proteinExistence type="predicted"/>
<dbReference type="Gene3D" id="1.20.1110.10">
    <property type="entry name" value="Calcium-transporting ATPase, transmembrane domain"/>
    <property type="match status" value="1"/>
</dbReference>
<dbReference type="Gene3D" id="2.70.150.10">
    <property type="entry name" value="Calcium-transporting ATPase, cytoplasmic transduction domain A"/>
    <property type="match status" value="1"/>
</dbReference>
<keyword evidence="1" id="KW-1133">Transmembrane helix</keyword>
<evidence type="ECO:0000259" key="2">
    <source>
        <dbReference type="Pfam" id="PF12146"/>
    </source>
</evidence>
<dbReference type="SUPFAM" id="SSF53474">
    <property type="entry name" value="alpha/beta-Hydrolases"/>
    <property type="match status" value="1"/>
</dbReference>
<protein>
    <recommendedName>
        <fullName evidence="2">Serine aminopeptidase S33 domain-containing protein</fullName>
    </recommendedName>
</protein>
<dbReference type="InterPro" id="IPR008250">
    <property type="entry name" value="ATPase_P-typ_transduc_dom_A_sf"/>
</dbReference>
<reference evidence="3" key="2">
    <citation type="journal article" date="2022" name="Hortic Res">
        <title>The genome of Dioscorea zingiberensis sheds light on the biosynthesis, origin and evolution of the medicinally important diosgenin saponins.</title>
        <authorList>
            <person name="Li Y."/>
            <person name="Tan C."/>
            <person name="Li Z."/>
            <person name="Guo J."/>
            <person name="Li S."/>
            <person name="Chen X."/>
            <person name="Wang C."/>
            <person name="Dai X."/>
            <person name="Yang H."/>
            <person name="Song W."/>
            <person name="Hou L."/>
            <person name="Xu J."/>
            <person name="Tong Z."/>
            <person name="Xu A."/>
            <person name="Yuan X."/>
            <person name="Wang W."/>
            <person name="Yang Q."/>
            <person name="Chen L."/>
            <person name="Sun Z."/>
            <person name="Wang K."/>
            <person name="Pan B."/>
            <person name="Chen J."/>
            <person name="Bao Y."/>
            <person name="Liu F."/>
            <person name="Qi X."/>
            <person name="Gang D.R."/>
            <person name="Wen J."/>
            <person name="Li J."/>
        </authorList>
    </citation>
    <scope>NUCLEOTIDE SEQUENCE</scope>
    <source>
        <strain evidence="3">Dzin_1.0</strain>
    </source>
</reference>
<organism evidence="3 4">
    <name type="scientific">Dioscorea zingiberensis</name>
    <dbReference type="NCBI Taxonomy" id="325984"/>
    <lineage>
        <taxon>Eukaryota</taxon>
        <taxon>Viridiplantae</taxon>
        <taxon>Streptophyta</taxon>
        <taxon>Embryophyta</taxon>
        <taxon>Tracheophyta</taxon>
        <taxon>Spermatophyta</taxon>
        <taxon>Magnoliopsida</taxon>
        <taxon>Liliopsida</taxon>
        <taxon>Dioscoreales</taxon>
        <taxon>Dioscoreaceae</taxon>
        <taxon>Dioscorea</taxon>
    </lineage>
</organism>
<keyword evidence="1" id="KW-0812">Transmembrane</keyword>
<keyword evidence="4" id="KW-1185">Reference proteome</keyword>
<dbReference type="InterPro" id="IPR022742">
    <property type="entry name" value="Hydrolase_4"/>
</dbReference>
<gene>
    <name evidence="3" type="ORF">J5N97_004320</name>
</gene>
<comment type="caution">
    <text evidence="3">The sequence shown here is derived from an EMBL/GenBank/DDBJ whole genome shotgun (WGS) entry which is preliminary data.</text>
</comment>
<dbReference type="AlphaFoldDB" id="A0A9D5D719"/>
<feature type="transmembrane region" description="Helical" evidence="1">
    <location>
        <begin position="301"/>
        <end position="321"/>
    </location>
</feature>
<dbReference type="PANTHER" id="PTHR42861">
    <property type="entry name" value="CALCIUM-TRANSPORTING ATPASE"/>
    <property type="match status" value="1"/>
</dbReference>
<reference evidence="3" key="1">
    <citation type="submission" date="2021-03" db="EMBL/GenBank/DDBJ databases">
        <authorList>
            <person name="Li Z."/>
            <person name="Yang C."/>
        </authorList>
    </citation>
    <scope>NUCLEOTIDE SEQUENCE</scope>
    <source>
        <strain evidence="3">Dzin_1.0</strain>
        <tissue evidence="3">Leaf</tissue>
    </source>
</reference>
<dbReference type="EMBL" id="JAGGNH010000001">
    <property type="protein sequence ID" value="KAJ0985964.1"/>
    <property type="molecule type" value="Genomic_DNA"/>
</dbReference>
<dbReference type="InterPro" id="IPR029058">
    <property type="entry name" value="AB_hydrolase_fold"/>
</dbReference>
<dbReference type="Pfam" id="PF12146">
    <property type="entry name" value="Hydrolase_4"/>
    <property type="match status" value="1"/>
</dbReference>
<evidence type="ECO:0000313" key="4">
    <source>
        <dbReference type="Proteomes" id="UP001085076"/>
    </source>
</evidence>
<feature type="domain" description="Serine aminopeptidase S33" evidence="2">
    <location>
        <begin position="144"/>
        <end position="205"/>
    </location>
</feature>
<accession>A0A9D5D719</accession>
<keyword evidence="1" id="KW-0472">Membrane</keyword>
<name>A0A9D5D719_9LILI</name>
<dbReference type="OrthoDB" id="116380at2759"/>
<dbReference type="SUPFAM" id="SSF81653">
    <property type="entry name" value="Calcium ATPase, transduction domain A"/>
    <property type="match status" value="1"/>
</dbReference>
<dbReference type="Proteomes" id="UP001085076">
    <property type="component" value="Miscellaneous, Linkage group lg01"/>
</dbReference>
<evidence type="ECO:0000313" key="3">
    <source>
        <dbReference type="EMBL" id="KAJ0985964.1"/>
    </source>
</evidence>